<accession>A0A1V3WDZ4</accession>
<reference evidence="1 2" key="1">
    <citation type="submission" date="2017-02" db="EMBL/GenBank/DDBJ databases">
        <title>Complete genome sequences of Mycobacterium kansasii strains isolated from rhesus macaques.</title>
        <authorList>
            <person name="Panda A."/>
            <person name="Nagaraj S."/>
            <person name="Zhao X."/>
            <person name="Tettelin H."/>
            <person name="Detolla L.J."/>
        </authorList>
    </citation>
    <scope>NUCLEOTIDE SEQUENCE [LARGE SCALE GENOMIC DNA]</scope>
    <source>
        <strain evidence="1 2">11-3469</strain>
    </source>
</reference>
<dbReference type="Proteomes" id="UP000188532">
    <property type="component" value="Unassembled WGS sequence"/>
</dbReference>
<dbReference type="AlphaFoldDB" id="A0A1V3WDZ4"/>
<proteinExistence type="predicted"/>
<gene>
    <name evidence="1" type="ORF">BZL29_7924</name>
</gene>
<protein>
    <submittedName>
        <fullName evidence="1">Uncharacterized protein</fullName>
    </submittedName>
</protein>
<sequence>MLPAAVYIREDDIDEAPYLWSDLIARRNALSLRVEELVPVLRVDLRKYRSRETGALEVGPELVEELIAMEDFVADEAARIIATAPTDGTVVLRAVVDQEEFEDAHPDARTLRDLVAYPLSLQHVAVGRAAGKLSRQGRAVEVYRGEQRGDLTVRRLAAGLLKEETARLLGIDAKRYAKFERNTAPPPAGLVAELQAVDDFIAASMTQLEIVEIGGVSVVLMLDDQGAFEKAYPQARTKRDGTVYPRRVHRVAAARRAHELEAGGRSARIAVTER</sequence>
<dbReference type="EMBL" id="MVBN01000011">
    <property type="protein sequence ID" value="OOK65189.1"/>
    <property type="molecule type" value="Genomic_DNA"/>
</dbReference>
<name>A0A1V3WDZ4_MYCKA</name>
<evidence type="ECO:0000313" key="1">
    <source>
        <dbReference type="EMBL" id="OOK65189.1"/>
    </source>
</evidence>
<evidence type="ECO:0000313" key="2">
    <source>
        <dbReference type="Proteomes" id="UP000188532"/>
    </source>
</evidence>
<organism evidence="1 2">
    <name type="scientific">Mycobacterium kansasii</name>
    <dbReference type="NCBI Taxonomy" id="1768"/>
    <lineage>
        <taxon>Bacteria</taxon>
        <taxon>Bacillati</taxon>
        <taxon>Actinomycetota</taxon>
        <taxon>Actinomycetes</taxon>
        <taxon>Mycobacteriales</taxon>
        <taxon>Mycobacteriaceae</taxon>
        <taxon>Mycobacterium</taxon>
    </lineage>
</organism>
<comment type="caution">
    <text evidence="1">The sequence shown here is derived from an EMBL/GenBank/DDBJ whole genome shotgun (WGS) entry which is preliminary data.</text>
</comment>